<organism evidence="2 3">
    <name type="scientific">Candidatus Raymondbacteria bacterium RIFOXYD12_FULL_49_13</name>
    <dbReference type="NCBI Taxonomy" id="1817890"/>
    <lineage>
        <taxon>Bacteria</taxon>
        <taxon>Raymondiibacteriota</taxon>
    </lineage>
</organism>
<dbReference type="InterPro" id="IPR045864">
    <property type="entry name" value="aa-tRNA-synth_II/BPL/LPL"/>
</dbReference>
<feature type="domain" description="BPL/LPL catalytic" evidence="1">
    <location>
        <begin position="30"/>
        <end position="240"/>
    </location>
</feature>
<dbReference type="PROSITE" id="PS51733">
    <property type="entry name" value="BPL_LPL_CATALYTIC"/>
    <property type="match status" value="1"/>
</dbReference>
<proteinExistence type="predicted"/>
<reference evidence="2 3" key="1">
    <citation type="journal article" date="2016" name="Nat. Commun.">
        <title>Thousands of microbial genomes shed light on interconnected biogeochemical processes in an aquifer system.</title>
        <authorList>
            <person name="Anantharaman K."/>
            <person name="Brown C.T."/>
            <person name="Hug L.A."/>
            <person name="Sharon I."/>
            <person name="Castelle C.J."/>
            <person name="Probst A.J."/>
            <person name="Thomas B.C."/>
            <person name="Singh A."/>
            <person name="Wilkins M.J."/>
            <person name="Karaoz U."/>
            <person name="Brodie E.L."/>
            <person name="Williams K.H."/>
            <person name="Hubbard S.S."/>
            <person name="Banfield J.F."/>
        </authorList>
    </citation>
    <scope>NUCLEOTIDE SEQUENCE [LARGE SCALE GENOMIC DNA]</scope>
</reference>
<dbReference type="InterPro" id="IPR050664">
    <property type="entry name" value="Octanoyltrans_LipM/LipL"/>
</dbReference>
<sequence>MSDCATLFFINSGHQTAIYNMSFDARLLAANEGVFLRVYGWSPPAVSIGFGQKAEKELDLDHLRADGIDCVKRLTGGRAVLHHKELTYSVAGPVGGMFGNDLNQTYKKIGEALAASLELLGVKCQLEKAKNPDERSRSHASLPCFASTARYELKVEGRKILGSAQKRTQKRFLQHGSLLLSRGLDIADYLNAPEHVREEYRRLVTAESTTVQDVMGKTVTFDQAAEAFRQGFSDAWGKESVIVSNGIN</sequence>
<accession>A0A1F7FC31</accession>
<protein>
    <recommendedName>
        <fullName evidence="1">BPL/LPL catalytic domain-containing protein</fullName>
    </recommendedName>
</protein>
<evidence type="ECO:0000313" key="2">
    <source>
        <dbReference type="EMBL" id="OGK04239.1"/>
    </source>
</evidence>
<name>A0A1F7FC31_UNCRA</name>
<dbReference type="CDD" id="cd16443">
    <property type="entry name" value="LplA"/>
    <property type="match status" value="1"/>
</dbReference>
<dbReference type="SUPFAM" id="SSF55681">
    <property type="entry name" value="Class II aaRS and biotin synthetases"/>
    <property type="match status" value="1"/>
</dbReference>
<dbReference type="PANTHER" id="PTHR43679">
    <property type="entry name" value="OCTANOYLTRANSFERASE LIPM-RELATED"/>
    <property type="match status" value="1"/>
</dbReference>
<dbReference type="Pfam" id="PF21948">
    <property type="entry name" value="LplA-B_cat"/>
    <property type="match status" value="1"/>
</dbReference>
<comment type="caution">
    <text evidence="2">The sequence shown here is derived from an EMBL/GenBank/DDBJ whole genome shotgun (WGS) entry which is preliminary data.</text>
</comment>
<dbReference type="EMBL" id="MFYX01000074">
    <property type="protein sequence ID" value="OGK04239.1"/>
    <property type="molecule type" value="Genomic_DNA"/>
</dbReference>
<dbReference type="PANTHER" id="PTHR43679:SF2">
    <property type="entry name" value="OCTANOYL-[GCVH]:PROTEIN N-OCTANOYLTRANSFERASE"/>
    <property type="match status" value="1"/>
</dbReference>
<dbReference type="InterPro" id="IPR004143">
    <property type="entry name" value="BPL_LPL_catalytic"/>
</dbReference>
<gene>
    <name evidence="2" type="ORF">A2519_17925</name>
</gene>
<evidence type="ECO:0000313" key="3">
    <source>
        <dbReference type="Proteomes" id="UP000179243"/>
    </source>
</evidence>
<dbReference type="Gene3D" id="3.30.930.10">
    <property type="entry name" value="Bira Bifunctional Protein, Domain 2"/>
    <property type="match status" value="1"/>
</dbReference>
<dbReference type="AlphaFoldDB" id="A0A1F7FC31"/>
<evidence type="ECO:0000259" key="1">
    <source>
        <dbReference type="PROSITE" id="PS51733"/>
    </source>
</evidence>
<dbReference type="Proteomes" id="UP000179243">
    <property type="component" value="Unassembled WGS sequence"/>
</dbReference>